<evidence type="ECO:0008006" key="3">
    <source>
        <dbReference type="Google" id="ProtNLM"/>
    </source>
</evidence>
<dbReference type="EMBL" id="JAAAIM010000092">
    <property type="protein sequence ID" value="KAG0295211.1"/>
    <property type="molecule type" value="Genomic_DNA"/>
</dbReference>
<comment type="caution">
    <text evidence="1">The sequence shown here is derived from an EMBL/GenBank/DDBJ whole genome shotgun (WGS) entry which is preliminary data.</text>
</comment>
<accession>A0ABQ7KAP3</accession>
<organism evidence="1 2">
    <name type="scientific">Linnemannia gamsii</name>
    <dbReference type="NCBI Taxonomy" id="64522"/>
    <lineage>
        <taxon>Eukaryota</taxon>
        <taxon>Fungi</taxon>
        <taxon>Fungi incertae sedis</taxon>
        <taxon>Mucoromycota</taxon>
        <taxon>Mortierellomycotina</taxon>
        <taxon>Mortierellomycetes</taxon>
        <taxon>Mortierellales</taxon>
        <taxon>Mortierellaceae</taxon>
        <taxon>Linnemannia</taxon>
    </lineage>
</organism>
<gene>
    <name evidence="1" type="ORF">BGZ96_012313</name>
</gene>
<evidence type="ECO:0000313" key="1">
    <source>
        <dbReference type="EMBL" id="KAG0295211.1"/>
    </source>
</evidence>
<protein>
    <recommendedName>
        <fullName evidence="3">F-box domain-containing protein</fullName>
    </recommendedName>
</protein>
<sequence>MSTAFPLSLECLQLIIRHLADERDSCSLATLLRVNKYTRSATLPIMYEDPFTLPILSHTSSTTKTLAPIFKLMNTLLLSLPDNKLVTDLMRAAYLSDTAEEHQNQRSSTEPTSAPYYSFNTIIDFDQFSPPNLGIFCNEYFAVCGEFIDYLQWSGQASRYLAEEVAARLKHVRVYDIITRASSRELRRDFTWALCANAEHIQSIVLPISDIDRYLVIVARFKVLSSVVFVLDRDIQPDPSSKQQLTQEEEEILTLQHLDRIRHLESMILFVQEHRRLHPGVLVLGRCAKGEYTSDICPAEYQLRLYQALPPLDKPLSVDFSNWNQFVANVDYTDLSRTRFMHLHVRLAKDGHVMDGLISAGPFLHRCRALESIITGYLGDDAFQWAVDERKQFETDLAAGCTSQRPLVPLRHFVIVGLPSAGGRQMDDVGNTPELVHLVFEVTEIGWAQRTFIPPAEEFEENECGDADGGGGDHSTISTLLQRRPVWTWDWELPKLTSLILNGEFAYRFKFRMLDGTPGLADLSINLNSLSHQHKRHVSFADLLKPGFQHPAMERILARDQERRRKYDQQQLQSLFSPRNDSNIPSDPEDDPDIDVVWREFEFVQALALKNFILFGYWHMESCVLDVLFGKVVPQLENIVMSQCLRHGFADWIVSTSRNLPRLATAVLKMAVSEREVVSAGLEAVVDEIGSTQYHKLIEPPAGRTVATLYRFM</sequence>
<keyword evidence="2" id="KW-1185">Reference proteome</keyword>
<reference evidence="1 2" key="1">
    <citation type="journal article" date="2020" name="Fungal Divers.">
        <title>Resolving the Mortierellaceae phylogeny through synthesis of multi-gene phylogenetics and phylogenomics.</title>
        <authorList>
            <person name="Vandepol N."/>
            <person name="Liber J."/>
            <person name="Desiro A."/>
            <person name="Na H."/>
            <person name="Kennedy M."/>
            <person name="Barry K."/>
            <person name="Grigoriev I.V."/>
            <person name="Miller A.N."/>
            <person name="O'Donnell K."/>
            <person name="Stajich J.E."/>
            <person name="Bonito G."/>
        </authorList>
    </citation>
    <scope>NUCLEOTIDE SEQUENCE [LARGE SCALE GENOMIC DNA]</scope>
    <source>
        <strain evidence="1 2">AD045</strain>
    </source>
</reference>
<name>A0ABQ7KAP3_9FUNG</name>
<dbReference type="Proteomes" id="UP001194696">
    <property type="component" value="Unassembled WGS sequence"/>
</dbReference>
<proteinExistence type="predicted"/>
<evidence type="ECO:0000313" key="2">
    <source>
        <dbReference type="Proteomes" id="UP001194696"/>
    </source>
</evidence>